<dbReference type="EMBL" id="JACHMN010000001">
    <property type="protein sequence ID" value="MBB5866730.1"/>
    <property type="molecule type" value="Genomic_DNA"/>
</dbReference>
<accession>A0A841BIT8</accession>
<keyword evidence="3" id="KW-0329">Glyoxylate bypass</keyword>
<dbReference type="CDD" id="cd00727">
    <property type="entry name" value="malate_synt_A"/>
    <property type="match status" value="1"/>
</dbReference>
<reference evidence="11 12" key="1">
    <citation type="submission" date="2020-08" db="EMBL/GenBank/DDBJ databases">
        <title>Sequencing the genomes of 1000 actinobacteria strains.</title>
        <authorList>
            <person name="Klenk H.-P."/>
        </authorList>
    </citation>
    <scope>NUCLEOTIDE SEQUENCE [LARGE SCALE GENOMIC DNA]</scope>
    <source>
        <strain evidence="11 12">DSM 45362</strain>
    </source>
</reference>
<keyword evidence="4" id="KW-0816">Tricarboxylic acid cycle</keyword>
<keyword evidence="11" id="KW-0012">Acyltransferase</keyword>
<dbReference type="EC" id="2.3.3.9" evidence="2"/>
<dbReference type="InterPro" id="IPR048356">
    <property type="entry name" value="MS_N"/>
</dbReference>
<evidence type="ECO:0000259" key="9">
    <source>
        <dbReference type="Pfam" id="PF20656"/>
    </source>
</evidence>
<dbReference type="RefSeq" id="WP_184830744.1">
    <property type="nucleotide sequence ID" value="NZ_JACHMN010000001.1"/>
</dbReference>
<dbReference type="InterPro" id="IPR006252">
    <property type="entry name" value="Malate_synthA"/>
</dbReference>
<dbReference type="InterPro" id="IPR044856">
    <property type="entry name" value="Malate_synth_C_sf"/>
</dbReference>
<dbReference type="AlphaFoldDB" id="A0A841BIT8"/>
<evidence type="ECO:0000259" key="10">
    <source>
        <dbReference type="Pfam" id="PF20659"/>
    </source>
</evidence>
<evidence type="ECO:0000256" key="2">
    <source>
        <dbReference type="ARBA" id="ARBA00012636"/>
    </source>
</evidence>
<feature type="domain" description="Malate synthase TIM barrel" evidence="8">
    <location>
        <begin position="151"/>
        <end position="394"/>
    </location>
</feature>
<evidence type="ECO:0000256" key="6">
    <source>
        <dbReference type="ARBA" id="ARBA00047918"/>
    </source>
</evidence>
<evidence type="ECO:0000256" key="4">
    <source>
        <dbReference type="ARBA" id="ARBA00022532"/>
    </source>
</evidence>
<feature type="domain" description="Malate synthase N-terminal" evidence="9">
    <location>
        <begin position="7"/>
        <end position="57"/>
    </location>
</feature>
<evidence type="ECO:0000256" key="5">
    <source>
        <dbReference type="ARBA" id="ARBA00022679"/>
    </source>
</evidence>
<dbReference type="GO" id="GO:0005737">
    <property type="term" value="C:cytoplasm"/>
    <property type="evidence" value="ECO:0007669"/>
    <property type="project" value="TreeGrafter"/>
</dbReference>
<dbReference type="PANTHER" id="PTHR42902">
    <property type="entry name" value="MALATE SYNTHASE"/>
    <property type="match status" value="1"/>
</dbReference>
<organism evidence="11 12">
    <name type="scientific">Allocatelliglobosispora scoriae</name>
    <dbReference type="NCBI Taxonomy" id="643052"/>
    <lineage>
        <taxon>Bacteria</taxon>
        <taxon>Bacillati</taxon>
        <taxon>Actinomycetota</taxon>
        <taxon>Actinomycetes</taxon>
        <taxon>Micromonosporales</taxon>
        <taxon>Micromonosporaceae</taxon>
        <taxon>Allocatelliglobosispora</taxon>
    </lineage>
</organism>
<dbReference type="FunFam" id="3.20.20.360:FF:000001">
    <property type="entry name" value="Malate synthase"/>
    <property type="match status" value="1"/>
</dbReference>
<gene>
    <name evidence="11" type="ORF">F4553_000109</name>
</gene>
<dbReference type="PIRSF" id="PIRSF001363">
    <property type="entry name" value="Malate_synth"/>
    <property type="match status" value="1"/>
</dbReference>
<dbReference type="GO" id="GO:0006097">
    <property type="term" value="P:glyoxylate cycle"/>
    <property type="evidence" value="ECO:0007669"/>
    <property type="project" value="UniProtKB-KW"/>
</dbReference>
<dbReference type="InterPro" id="IPR048355">
    <property type="entry name" value="MS_C"/>
</dbReference>
<comment type="caution">
    <text evidence="11">The sequence shown here is derived from an EMBL/GenBank/DDBJ whole genome shotgun (WGS) entry which is preliminary data.</text>
</comment>
<protein>
    <recommendedName>
        <fullName evidence="7">Malate synthase</fullName>
        <ecNumber evidence="2">2.3.3.9</ecNumber>
    </recommendedName>
</protein>
<evidence type="ECO:0000256" key="1">
    <source>
        <dbReference type="ARBA" id="ARBA00006394"/>
    </source>
</evidence>
<dbReference type="Pfam" id="PF01274">
    <property type="entry name" value="MS_TIM-barrel"/>
    <property type="match status" value="1"/>
</dbReference>
<dbReference type="Pfam" id="PF20659">
    <property type="entry name" value="MS_C"/>
    <property type="match status" value="1"/>
</dbReference>
<dbReference type="NCBIfam" id="TIGR01344">
    <property type="entry name" value="malate_syn_A"/>
    <property type="match status" value="1"/>
</dbReference>
<dbReference type="PANTHER" id="PTHR42902:SF1">
    <property type="entry name" value="MALATE SYNTHASE 1-RELATED"/>
    <property type="match status" value="1"/>
</dbReference>
<keyword evidence="12" id="KW-1185">Reference proteome</keyword>
<dbReference type="InterPro" id="IPR011076">
    <property type="entry name" value="Malate_synth_sf"/>
</dbReference>
<comment type="similarity">
    <text evidence="1">Belongs to the malate synthase family.</text>
</comment>
<feature type="domain" description="Malate synthase C-terminal" evidence="10">
    <location>
        <begin position="403"/>
        <end position="511"/>
    </location>
</feature>
<name>A0A841BIT8_9ACTN</name>
<dbReference type="FunFam" id="1.20.1220.12:FF:000001">
    <property type="entry name" value="Malate synthase"/>
    <property type="match status" value="1"/>
</dbReference>
<evidence type="ECO:0000313" key="11">
    <source>
        <dbReference type="EMBL" id="MBB5866730.1"/>
    </source>
</evidence>
<dbReference type="Pfam" id="PF20656">
    <property type="entry name" value="MS_N"/>
    <property type="match status" value="1"/>
</dbReference>
<dbReference type="GO" id="GO:0006099">
    <property type="term" value="P:tricarboxylic acid cycle"/>
    <property type="evidence" value="ECO:0007669"/>
    <property type="project" value="UniProtKB-KW"/>
</dbReference>
<dbReference type="Gene3D" id="1.20.1220.12">
    <property type="entry name" value="Malate synthase, domain III"/>
    <property type="match status" value="1"/>
</dbReference>
<evidence type="ECO:0000256" key="3">
    <source>
        <dbReference type="ARBA" id="ARBA00022435"/>
    </source>
</evidence>
<dbReference type="InterPro" id="IPR046363">
    <property type="entry name" value="MS_N_TIM-barrel_dom"/>
</dbReference>
<comment type="catalytic activity">
    <reaction evidence="6">
        <text>glyoxylate + acetyl-CoA + H2O = (S)-malate + CoA + H(+)</text>
        <dbReference type="Rhea" id="RHEA:18181"/>
        <dbReference type="ChEBI" id="CHEBI:15377"/>
        <dbReference type="ChEBI" id="CHEBI:15378"/>
        <dbReference type="ChEBI" id="CHEBI:15589"/>
        <dbReference type="ChEBI" id="CHEBI:36655"/>
        <dbReference type="ChEBI" id="CHEBI:57287"/>
        <dbReference type="ChEBI" id="CHEBI:57288"/>
        <dbReference type="EC" id="2.3.3.9"/>
    </reaction>
</comment>
<dbReference type="SUPFAM" id="SSF51645">
    <property type="entry name" value="Malate synthase G"/>
    <property type="match status" value="1"/>
</dbReference>
<dbReference type="GO" id="GO:0004474">
    <property type="term" value="F:malate synthase activity"/>
    <property type="evidence" value="ECO:0007669"/>
    <property type="project" value="UniProtKB-EC"/>
</dbReference>
<keyword evidence="5 11" id="KW-0808">Transferase</keyword>
<evidence type="ECO:0000259" key="8">
    <source>
        <dbReference type="Pfam" id="PF01274"/>
    </source>
</evidence>
<dbReference type="Gene3D" id="3.20.20.360">
    <property type="entry name" value="Malate synthase, domain 3"/>
    <property type="match status" value="1"/>
</dbReference>
<proteinExistence type="inferred from homology"/>
<evidence type="ECO:0000313" key="12">
    <source>
        <dbReference type="Proteomes" id="UP000587527"/>
    </source>
</evidence>
<dbReference type="Proteomes" id="UP000587527">
    <property type="component" value="Unassembled WGS sequence"/>
</dbReference>
<dbReference type="InterPro" id="IPR001465">
    <property type="entry name" value="Malate_synthase_TIM"/>
</dbReference>
<evidence type="ECO:0000256" key="7">
    <source>
        <dbReference type="ARBA" id="ARBA00068441"/>
    </source>
</evidence>
<sequence>MAVDSAVEQILTSGAIAFVTGLEREFRAQRRQLLRDRQDRADRLASGGALDFPTRTASLRADPDWRVRAPAHDLVDRRVEIAGPAENRKLAINALNSGAQVWVADLEDATSPTWANIINSQVNLRDAVSGTIEYTSPEGRLYRPDGSTAVIVVRPRGWHLPERHVRVDGVAASASLVDFGLYFFHCARALLERGSGPYFYLPKLEGQADARLWNDVFQYAQDTLGIPRGSVRAAGLIEDICAAFEMPEILYELRDHTAGLTAGRWDYLFSIARNFRNQPEFVLPDRAEITMDVPFLQAYTALLVQACHERGAHAIGGVAAQIPQRGDPAANARAMAAVRADKQREVGEGFDGTWVIHPDYVPVCAETFDLCLRGRPHQIERRGLRVEPRADALLGVDRLAMRVTERGLRSNVAVSLTYLECWLRGRGSVGVAGLMEGTATVEIARSQIWQWIRHGVTLADGRRVTEDLVRDILAEEVGGRRPYARAAALFEEITLGADFPAFLTIPGYERLLEVAGSDDTTISVPAHL</sequence>